<evidence type="ECO:0000313" key="2">
    <source>
        <dbReference type="Proteomes" id="UP000694861"/>
    </source>
</evidence>
<dbReference type="PANTHER" id="PTHR37729:SF1">
    <property type="entry name" value="NEUROFILAMENT PROTEIN-LIKE PROTEIN"/>
    <property type="match status" value="1"/>
</dbReference>
<dbReference type="Proteomes" id="UP000694861">
    <property type="component" value="Linkage group LG1"/>
</dbReference>
<reference evidence="2" key="1">
    <citation type="journal article" date="2012" name="Nat. Commun.">
        <title>The genome of Prunus mume.</title>
        <authorList>
            <person name="Zhang Q."/>
            <person name="Chen W."/>
            <person name="Sun L."/>
            <person name="Zhao F."/>
            <person name="Huang B."/>
            <person name="Yang W."/>
            <person name="Tao Y."/>
            <person name="Wang J."/>
            <person name="Yuan Z."/>
            <person name="Fan G."/>
            <person name="Xing Z."/>
            <person name="Han C."/>
            <person name="Pan H."/>
            <person name="Zhong X."/>
            <person name="Shi W."/>
            <person name="Liang X."/>
            <person name="Du D."/>
            <person name="Sun F."/>
            <person name="Xu Z."/>
            <person name="Hao R."/>
            <person name="Lv T."/>
            <person name="Lv Y."/>
            <person name="Zheng Z."/>
            <person name="Sun M."/>
            <person name="Luo L."/>
            <person name="Cai M."/>
            <person name="Gao Y."/>
            <person name="Wang J."/>
            <person name="Yin Y."/>
            <person name="Xu X."/>
            <person name="Cheng T."/>
            <person name="Wang J."/>
        </authorList>
    </citation>
    <scope>NUCLEOTIDE SEQUENCE [LARGE SCALE GENOMIC DNA]</scope>
</reference>
<feature type="region of interest" description="Disordered" evidence="1">
    <location>
        <begin position="770"/>
        <end position="978"/>
    </location>
</feature>
<keyword evidence="2" id="KW-1185">Reference proteome</keyword>
<feature type="compositionally biased region" description="Basic and acidic residues" evidence="1">
    <location>
        <begin position="770"/>
        <end position="787"/>
    </location>
</feature>
<evidence type="ECO:0000313" key="3">
    <source>
        <dbReference type="RefSeq" id="XP_008246330.1"/>
    </source>
</evidence>
<sequence length="978" mass="106614">MATETAASHHVPTTDDEQVEKKVREEEKASEKENVSLPQGSGEEITKTEDAASLATPAESEGVDHKKIEPPVVEAIEKTNGAPVPDVKVENESIPDSQTPAIPKQVADAAESPIEVKTNIDSVVGEAPKEPSVGIIEIGQVEQPKIVDAPQSSVEAIEKTNGAPVPDVKVENESIPDSQTPAIPKQVADAAESPIEVKTNIDSVVGEAPKEPSVGIIEIGQVEQPKIVDAPQSSVEAIEKTNGAPVPDVKVENESIPDSQTPAIPKQVADAAESPIEVKTNIDSVVGEAPKEPSVGIIEIGQVEQPKIVDAPQSSVEAVEKPKESVATVLKEIKDSEPELAIAKVEEKPKDQSEFSQVEKNHDEEPEERMQDETVKDEGPVADKVEHITFLEQGKIETVNTPSLAVEEEPEQPKLTAEEKKYDEVEPGKSVEDERLKDEGSLIGKVEEPTFLEEGKTDKDDKPSLIGSPEEASLSREAQIKLQDEGDSSLPEVTEKITTEDQKKESSGVDVVEKLAEEAAVETEKVGKENVETGKVERENVETEDSTQPINEDQKKEISGVDVVEKLAEKAVELDTVGEKEVETEDNVKETIEDEKKELNGADVIDKQTEEAEVKFEKVEGENVAKNVETEDNEKRNVISEDLAKPIEEEQKKEVGGVDVVEKLAEVAAVKLENVENVISEDSSQPIEEEQKKEVGGVGVVEKLAEVAAVKLEHVGEEKVEKNDVIEENKKINVITEDSTQPIQEDLKKELSGVDVVEKLAGEAVVEIEKSGEENETKNVKLEENENRNVINEVSTQPLEEEVKSSISPPEVIEKSFEEAEKYVEPAVENERAEQIKDETPAKVETKKDESVEEKQDEVTRAVDEPLKDSKQSESEVKGEDKLEEKEDETDAGKLEKVDDDVAKSKQNIEPPPTKDGDQTKPSQDLPKEVPVKPSQKQSNTILSKVKQSLVKAKKAIIGKSPSSKNHASGTKDDIKVK</sequence>
<feature type="region of interest" description="Disordered" evidence="1">
    <location>
        <begin position="393"/>
        <end position="557"/>
    </location>
</feature>
<feature type="compositionally biased region" description="Basic and acidic residues" evidence="1">
    <location>
        <begin position="812"/>
        <end position="904"/>
    </location>
</feature>
<evidence type="ECO:0000256" key="1">
    <source>
        <dbReference type="SAM" id="MobiDB-lite"/>
    </source>
</evidence>
<name>A0ABM0PY24_PRUMU</name>
<feature type="region of interest" description="Disordered" evidence="1">
    <location>
        <begin position="1"/>
        <end position="110"/>
    </location>
</feature>
<feature type="compositionally biased region" description="Basic and acidic residues" evidence="1">
    <location>
        <begin position="493"/>
        <end position="541"/>
    </location>
</feature>
<dbReference type="RefSeq" id="XP_008246330.1">
    <property type="nucleotide sequence ID" value="XM_008248108.2"/>
</dbReference>
<dbReference type="PANTHER" id="PTHR37729">
    <property type="entry name" value="NEUROFILAMENT PROTEIN-LIKE PROTEIN"/>
    <property type="match status" value="1"/>
</dbReference>
<feature type="compositionally biased region" description="Polar residues" evidence="1">
    <location>
        <begin position="935"/>
        <end position="947"/>
    </location>
</feature>
<gene>
    <name evidence="3" type="primary">LOC103344516</name>
</gene>
<accession>A0ABM0PY24</accession>
<organism evidence="2 3">
    <name type="scientific">Prunus mume</name>
    <name type="common">Japanese apricot</name>
    <name type="synonym">Armeniaca mume</name>
    <dbReference type="NCBI Taxonomy" id="102107"/>
    <lineage>
        <taxon>Eukaryota</taxon>
        <taxon>Viridiplantae</taxon>
        <taxon>Streptophyta</taxon>
        <taxon>Embryophyta</taxon>
        <taxon>Tracheophyta</taxon>
        <taxon>Spermatophyta</taxon>
        <taxon>Magnoliopsida</taxon>
        <taxon>eudicotyledons</taxon>
        <taxon>Gunneridae</taxon>
        <taxon>Pentapetalae</taxon>
        <taxon>rosids</taxon>
        <taxon>fabids</taxon>
        <taxon>Rosales</taxon>
        <taxon>Rosaceae</taxon>
        <taxon>Amygdaloideae</taxon>
        <taxon>Amygdaleae</taxon>
        <taxon>Prunus</taxon>
    </lineage>
</organism>
<dbReference type="GeneID" id="103344516"/>
<proteinExistence type="predicted"/>
<feature type="compositionally biased region" description="Basic and acidic residues" evidence="1">
    <location>
        <begin position="19"/>
        <end position="34"/>
    </location>
</feature>
<protein>
    <submittedName>
        <fullName evidence="3">Titin-like isoform X1</fullName>
    </submittedName>
</protein>
<feature type="compositionally biased region" description="Basic and acidic residues" evidence="1">
    <location>
        <begin position="416"/>
        <end position="463"/>
    </location>
</feature>
<feature type="region of interest" description="Disordered" evidence="1">
    <location>
        <begin position="241"/>
        <end position="263"/>
    </location>
</feature>
<feature type="region of interest" description="Disordered" evidence="1">
    <location>
        <begin position="345"/>
        <end position="381"/>
    </location>
</feature>
<reference evidence="3" key="2">
    <citation type="submission" date="2025-08" db="UniProtKB">
        <authorList>
            <consortium name="RefSeq"/>
        </authorList>
    </citation>
    <scope>IDENTIFICATION</scope>
</reference>
<feature type="region of interest" description="Disordered" evidence="1">
    <location>
        <begin position="160"/>
        <end position="184"/>
    </location>
</feature>